<comment type="caution">
    <text evidence="2">The sequence shown here is derived from an EMBL/GenBank/DDBJ whole genome shotgun (WGS) entry which is preliminary data.</text>
</comment>
<dbReference type="RefSeq" id="WP_046996802.1">
    <property type="nucleotide sequence ID" value="NZ_JAIQ01000102.1"/>
</dbReference>
<reference evidence="2 8" key="1">
    <citation type="submission" date="2014-01" db="EMBL/GenBank/DDBJ databases">
        <title>Development of a Comparative Genomic Fingerprinting Assay for High Resolution Genotyping of Arcobacter butzleri.</title>
        <authorList>
            <person name="Webb A.L."/>
            <person name="Inglis G.D."/>
            <person name="Kruczkiewicz P."/>
            <person name="Selinger L.B."/>
            <person name="Taboada E.N."/>
        </authorList>
    </citation>
    <scope>NUCLEOTIDE SEQUENCE [LARGE SCALE GENOMIC DNA]</scope>
    <source>
        <strain evidence="2 8">L348</strain>
    </source>
</reference>
<sequence>MARREYSEEFRRDAVKQVIENGYGIIETAERLGVHHDS</sequence>
<dbReference type="GO" id="GO:0004803">
    <property type="term" value="F:transposase activity"/>
    <property type="evidence" value="ECO:0007669"/>
    <property type="project" value="InterPro"/>
</dbReference>
<proteinExistence type="predicted"/>
<evidence type="ECO:0000313" key="8">
    <source>
        <dbReference type="Proteomes" id="UP000035514"/>
    </source>
</evidence>
<dbReference type="EMBL" id="JAIQ01000175">
    <property type="protein sequence ID" value="KLD95919.1"/>
    <property type="molecule type" value="Genomic_DNA"/>
</dbReference>
<evidence type="ECO:0000313" key="7">
    <source>
        <dbReference type="EMBL" id="KLD99314.1"/>
    </source>
</evidence>
<dbReference type="Proteomes" id="UP000035514">
    <property type="component" value="Unassembled WGS sequence"/>
</dbReference>
<evidence type="ECO:0000313" key="1">
    <source>
        <dbReference type="EMBL" id="KLD95919.1"/>
    </source>
</evidence>
<dbReference type="InterPro" id="IPR009057">
    <property type="entry name" value="Homeodomain-like_sf"/>
</dbReference>
<dbReference type="EMBL" id="JAIQ01000102">
    <property type="protein sequence ID" value="KLD99314.1"/>
    <property type="molecule type" value="Genomic_DNA"/>
</dbReference>
<dbReference type="InterPro" id="IPR002514">
    <property type="entry name" value="Transposase_8"/>
</dbReference>
<evidence type="ECO:0000313" key="3">
    <source>
        <dbReference type="EMBL" id="KLD98565.1"/>
    </source>
</evidence>
<protein>
    <recommendedName>
        <fullName evidence="9">Transposase</fullName>
    </recommendedName>
</protein>
<dbReference type="AlphaFoldDB" id="A0A0G9JW80"/>
<dbReference type="GO" id="GO:0003677">
    <property type="term" value="F:DNA binding"/>
    <property type="evidence" value="ECO:0007669"/>
    <property type="project" value="InterPro"/>
</dbReference>
<gene>
    <name evidence="7" type="ORF">AA20_07180</name>
    <name evidence="6" type="ORF">AA20_08035</name>
    <name evidence="5" type="ORF">AA20_08070</name>
    <name evidence="4" type="ORF">AA20_08235</name>
    <name evidence="3" type="ORF">AA20_08310</name>
    <name evidence="2" type="ORF">AA20_08570</name>
    <name evidence="1" type="ORF">AA20_13515</name>
</gene>
<evidence type="ECO:0000313" key="4">
    <source>
        <dbReference type="EMBL" id="KLD98618.1"/>
    </source>
</evidence>
<dbReference type="EMBL" id="JAIQ01000119">
    <property type="protein sequence ID" value="KLD98565.1"/>
    <property type="molecule type" value="Genomic_DNA"/>
</dbReference>
<dbReference type="EMBL" id="JAIQ01000118">
    <property type="protein sequence ID" value="KLD98618.1"/>
    <property type="molecule type" value="Genomic_DNA"/>
</dbReference>
<dbReference type="SUPFAM" id="SSF46689">
    <property type="entry name" value="Homeodomain-like"/>
    <property type="match status" value="1"/>
</dbReference>
<dbReference type="EMBL" id="JAIQ01000116">
    <property type="protein sequence ID" value="KLD98679.1"/>
    <property type="molecule type" value="Genomic_DNA"/>
</dbReference>
<dbReference type="EMBL" id="JAIQ01000120">
    <property type="protein sequence ID" value="KLD98543.1"/>
    <property type="molecule type" value="Genomic_DNA"/>
</dbReference>
<evidence type="ECO:0000313" key="5">
    <source>
        <dbReference type="EMBL" id="KLD98637.1"/>
    </source>
</evidence>
<accession>A0A0G9JW80</accession>
<evidence type="ECO:0000313" key="6">
    <source>
        <dbReference type="EMBL" id="KLD98679.1"/>
    </source>
</evidence>
<dbReference type="EMBL" id="JAIQ01000117">
    <property type="protein sequence ID" value="KLD98637.1"/>
    <property type="molecule type" value="Genomic_DNA"/>
</dbReference>
<feature type="non-terminal residue" evidence="2">
    <location>
        <position position="38"/>
    </location>
</feature>
<name>A0A0G9JW80_9BACT</name>
<dbReference type="Pfam" id="PF01527">
    <property type="entry name" value="HTH_Tnp_1"/>
    <property type="match status" value="1"/>
</dbReference>
<organism evidence="2 8">
    <name type="scientific">Aliarcobacter butzleri L348</name>
    <dbReference type="NCBI Taxonomy" id="1447256"/>
    <lineage>
        <taxon>Bacteria</taxon>
        <taxon>Pseudomonadati</taxon>
        <taxon>Campylobacterota</taxon>
        <taxon>Epsilonproteobacteria</taxon>
        <taxon>Campylobacterales</taxon>
        <taxon>Arcobacteraceae</taxon>
        <taxon>Aliarcobacter</taxon>
    </lineage>
</organism>
<evidence type="ECO:0008006" key="9">
    <source>
        <dbReference type="Google" id="ProtNLM"/>
    </source>
</evidence>
<dbReference type="GO" id="GO:0006313">
    <property type="term" value="P:DNA transposition"/>
    <property type="evidence" value="ECO:0007669"/>
    <property type="project" value="InterPro"/>
</dbReference>
<evidence type="ECO:0000313" key="2">
    <source>
        <dbReference type="EMBL" id="KLD98543.1"/>
    </source>
</evidence>